<organism evidence="3 4">
    <name type="scientific">Pseudomonas fluvialis</name>
    <dbReference type="NCBI Taxonomy" id="1793966"/>
    <lineage>
        <taxon>Bacteria</taxon>
        <taxon>Pseudomonadati</taxon>
        <taxon>Pseudomonadota</taxon>
        <taxon>Gammaproteobacteria</taxon>
        <taxon>Pseudomonadales</taxon>
        <taxon>Pseudomonadaceae</taxon>
        <taxon>Pseudomonas</taxon>
    </lineage>
</organism>
<dbReference type="InterPro" id="IPR025711">
    <property type="entry name" value="PepSY"/>
</dbReference>
<evidence type="ECO:0000313" key="4">
    <source>
        <dbReference type="Proteomes" id="UP000557193"/>
    </source>
</evidence>
<name>A0A7X0BV40_9PSED</name>
<gene>
    <name evidence="3" type="ORF">HNP49_003669</name>
</gene>
<keyword evidence="4" id="KW-1185">Reference proteome</keyword>
<keyword evidence="1" id="KW-0732">Signal</keyword>
<comment type="caution">
    <text evidence="3">The sequence shown here is derived from an EMBL/GenBank/DDBJ whole genome shotgun (WGS) entry which is preliminary data.</text>
</comment>
<evidence type="ECO:0000313" key="3">
    <source>
        <dbReference type="EMBL" id="MBB6343467.1"/>
    </source>
</evidence>
<proteinExistence type="predicted"/>
<feature type="chain" id="PRO_5030702661" evidence="1">
    <location>
        <begin position="24"/>
        <end position="103"/>
    </location>
</feature>
<dbReference type="AlphaFoldDB" id="A0A7X0BV40"/>
<reference evidence="3 4" key="1">
    <citation type="submission" date="2020-08" db="EMBL/GenBank/DDBJ databases">
        <title>Functional genomics of gut bacteria from endangered species of beetles.</title>
        <authorList>
            <person name="Carlos-Shanley C."/>
        </authorList>
    </citation>
    <scope>NUCLEOTIDE SEQUENCE [LARGE SCALE GENOMIC DNA]</scope>
    <source>
        <strain evidence="3 4">S00202</strain>
    </source>
</reference>
<dbReference type="Proteomes" id="UP000557193">
    <property type="component" value="Unassembled WGS sequence"/>
</dbReference>
<dbReference type="Gene3D" id="3.10.450.40">
    <property type="match status" value="1"/>
</dbReference>
<sequence length="103" mass="11248">MSMFSRGLGLLLLCSLISAPALSRDLDQDEALELARTGQIQPLDALLQQALGVYPGATLLEAELELEHGRYCYEVELLTATGSVRELELDAQSGQLLKDEEDN</sequence>
<evidence type="ECO:0000256" key="1">
    <source>
        <dbReference type="SAM" id="SignalP"/>
    </source>
</evidence>
<accession>A0A7X0BV40</accession>
<feature type="domain" description="PepSY" evidence="2">
    <location>
        <begin position="42"/>
        <end position="100"/>
    </location>
</feature>
<protein>
    <submittedName>
        <fullName evidence="3">Putative membrane protein YkoI</fullName>
    </submittedName>
</protein>
<dbReference type="EMBL" id="JACHLL010000010">
    <property type="protein sequence ID" value="MBB6343467.1"/>
    <property type="molecule type" value="Genomic_DNA"/>
</dbReference>
<dbReference type="Pfam" id="PF03413">
    <property type="entry name" value="PepSY"/>
    <property type="match status" value="1"/>
</dbReference>
<dbReference type="RefSeq" id="WP_184685736.1">
    <property type="nucleotide sequence ID" value="NZ_JACHLL010000010.1"/>
</dbReference>
<feature type="signal peptide" evidence="1">
    <location>
        <begin position="1"/>
        <end position="23"/>
    </location>
</feature>
<evidence type="ECO:0000259" key="2">
    <source>
        <dbReference type="Pfam" id="PF03413"/>
    </source>
</evidence>